<organism evidence="1 2">
    <name type="scientific">Senna tora</name>
    <dbReference type="NCBI Taxonomy" id="362788"/>
    <lineage>
        <taxon>Eukaryota</taxon>
        <taxon>Viridiplantae</taxon>
        <taxon>Streptophyta</taxon>
        <taxon>Embryophyta</taxon>
        <taxon>Tracheophyta</taxon>
        <taxon>Spermatophyta</taxon>
        <taxon>Magnoliopsida</taxon>
        <taxon>eudicotyledons</taxon>
        <taxon>Gunneridae</taxon>
        <taxon>Pentapetalae</taxon>
        <taxon>rosids</taxon>
        <taxon>fabids</taxon>
        <taxon>Fabales</taxon>
        <taxon>Fabaceae</taxon>
        <taxon>Caesalpinioideae</taxon>
        <taxon>Cassia clade</taxon>
        <taxon>Senna</taxon>
    </lineage>
</organism>
<gene>
    <name evidence="1" type="ORF">G2W53_007659</name>
</gene>
<sequence length="91" mass="10256">MSIKEKADRITYEMSNFGSCYSTPDARAPTLQRLNGKMIVFISVVRGSVMDLLFLSLQDSFIRLVVAEATLYRKSFSGNDLNKFMVVDVAH</sequence>
<protein>
    <submittedName>
        <fullName evidence="1">Uncharacterized protein</fullName>
    </submittedName>
</protein>
<reference evidence="1" key="1">
    <citation type="submission" date="2020-09" db="EMBL/GenBank/DDBJ databases">
        <title>Genome-Enabled Discovery of Anthraquinone Biosynthesis in Senna tora.</title>
        <authorList>
            <person name="Kang S.-H."/>
            <person name="Pandey R.P."/>
            <person name="Lee C.-M."/>
            <person name="Sim J.-S."/>
            <person name="Jeong J.-T."/>
            <person name="Choi B.-S."/>
            <person name="Jung M."/>
            <person name="Ginzburg D."/>
            <person name="Zhao K."/>
            <person name="Won S.Y."/>
            <person name="Oh T.-J."/>
            <person name="Yu Y."/>
            <person name="Kim N.-H."/>
            <person name="Lee O.R."/>
            <person name="Lee T.-H."/>
            <person name="Bashyal P."/>
            <person name="Kim T.-S."/>
            <person name="Lee W.-H."/>
            <person name="Kawkins C."/>
            <person name="Kim C.-K."/>
            <person name="Kim J.S."/>
            <person name="Ahn B.O."/>
            <person name="Rhee S.Y."/>
            <person name="Sohng J.K."/>
        </authorList>
    </citation>
    <scope>NUCLEOTIDE SEQUENCE</scope>
    <source>
        <tissue evidence="1">Leaf</tissue>
    </source>
</reference>
<dbReference type="AlphaFoldDB" id="A0A835CHG3"/>
<proteinExistence type="predicted"/>
<accession>A0A835CHG3</accession>
<comment type="caution">
    <text evidence="1">The sequence shown here is derived from an EMBL/GenBank/DDBJ whole genome shotgun (WGS) entry which is preliminary data.</text>
</comment>
<evidence type="ECO:0000313" key="2">
    <source>
        <dbReference type="Proteomes" id="UP000634136"/>
    </source>
</evidence>
<dbReference type="EMBL" id="JAAIUW010000003">
    <property type="protein sequence ID" value="KAF7839177.1"/>
    <property type="molecule type" value="Genomic_DNA"/>
</dbReference>
<evidence type="ECO:0000313" key="1">
    <source>
        <dbReference type="EMBL" id="KAF7839177.1"/>
    </source>
</evidence>
<dbReference type="Proteomes" id="UP000634136">
    <property type="component" value="Unassembled WGS sequence"/>
</dbReference>
<name>A0A835CHG3_9FABA</name>
<keyword evidence="2" id="KW-1185">Reference proteome</keyword>